<dbReference type="SUPFAM" id="SSF111352">
    <property type="entry name" value="Ammonium transporter"/>
    <property type="match status" value="1"/>
</dbReference>
<evidence type="ECO:0000256" key="5">
    <source>
        <dbReference type="SAM" id="Phobius"/>
    </source>
</evidence>
<keyword evidence="3 5" id="KW-1133">Transmembrane helix</keyword>
<sequence length="72" mass="7726">MALGFSAHAAFADGLALQADRVVLTWLLVAVGLVRMMQVGFPLVEAGMVRSKNSITWGNGLHLETLSRVESD</sequence>
<evidence type="ECO:0000313" key="7">
    <source>
        <dbReference type="Proteomes" id="UP001202827"/>
    </source>
</evidence>
<dbReference type="InterPro" id="IPR029020">
    <property type="entry name" value="Ammonium/urea_transptr"/>
</dbReference>
<name>A0ABT0ISQ0_9HYPH</name>
<evidence type="ECO:0000256" key="1">
    <source>
        <dbReference type="ARBA" id="ARBA00004141"/>
    </source>
</evidence>
<comment type="caution">
    <text evidence="6">The sequence shown here is derived from an EMBL/GenBank/DDBJ whole genome shotgun (WGS) entry which is preliminary data.</text>
</comment>
<keyword evidence="7" id="KW-1185">Reference proteome</keyword>
<gene>
    <name evidence="6" type="ORF">M0654_12850</name>
</gene>
<protein>
    <submittedName>
        <fullName evidence="6">Uncharacterized protein</fullName>
    </submittedName>
</protein>
<organism evidence="6 7">
    <name type="scientific">Neorhizobium turbinariae</name>
    <dbReference type="NCBI Taxonomy" id="2937795"/>
    <lineage>
        <taxon>Bacteria</taxon>
        <taxon>Pseudomonadati</taxon>
        <taxon>Pseudomonadota</taxon>
        <taxon>Alphaproteobacteria</taxon>
        <taxon>Hyphomicrobiales</taxon>
        <taxon>Rhizobiaceae</taxon>
        <taxon>Rhizobium/Agrobacterium group</taxon>
        <taxon>Neorhizobium</taxon>
    </lineage>
</organism>
<comment type="subcellular location">
    <subcellularLocation>
        <location evidence="1">Membrane</location>
        <topology evidence="1">Multi-pass membrane protein</topology>
    </subcellularLocation>
</comment>
<keyword evidence="2 5" id="KW-0812">Transmembrane</keyword>
<proteinExistence type="predicted"/>
<dbReference type="Proteomes" id="UP001202827">
    <property type="component" value="Unassembled WGS sequence"/>
</dbReference>
<evidence type="ECO:0000256" key="3">
    <source>
        <dbReference type="ARBA" id="ARBA00022989"/>
    </source>
</evidence>
<accession>A0ABT0ISQ0</accession>
<dbReference type="EMBL" id="JALPRY010000014">
    <property type="protein sequence ID" value="MCK8780873.1"/>
    <property type="molecule type" value="Genomic_DNA"/>
</dbReference>
<reference evidence="6 7" key="1">
    <citation type="submission" date="2022-04" db="EMBL/GenBank/DDBJ databases">
        <title>Rhizobium coralii sp. nov., isolated from coral Turbinaria peltata.</title>
        <authorList>
            <person name="Sun H."/>
        </authorList>
    </citation>
    <scope>NUCLEOTIDE SEQUENCE [LARGE SCALE GENOMIC DNA]</scope>
    <source>
        <strain evidence="6 7">NTR19</strain>
    </source>
</reference>
<dbReference type="RefSeq" id="WP_248683449.1">
    <property type="nucleotide sequence ID" value="NZ_JALPRY010000014.1"/>
</dbReference>
<evidence type="ECO:0000313" key="6">
    <source>
        <dbReference type="EMBL" id="MCK8780873.1"/>
    </source>
</evidence>
<feature type="transmembrane region" description="Helical" evidence="5">
    <location>
        <begin position="22"/>
        <end position="44"/>
    </location>
</feature>
<evidence type="ECO:0000256" key="4">
    <source>
        <dbReference type="ARBA" id="ARBA00023136"/>
    </source>
</evidence>
<dbReference type="Gene3D" id="1.10.3430.10">
    <property type="entry name" value="Ammonium transporter AmtB like domains"/>
    <property type="match status" value="1"/>
</dbReference>
<evidence type="ECO:0000256" key="2">
    <source>
        <dbReference type="ARBA" id="ARBA00022692"/>
    </source>
</evidence>
<keyword evidence="4 5" id="KW-0472">Membrane</keyword>